<dbReference type="AlphaFoldDB" id="A0A3B0PS76"/>
<dbReference type="RefSeq" id="WP_117274323.1">
    <property type="nucleotide sequence ID" value="NZ_LS992154.1"/>
</dbReference>
<keyword evidence="2" id="KW-0812">Transmembrane</keyword>
<dbReference type="OrthoDB" id="19197at2"/>
<dbReference type="EMBL" id="LS992154">
    <property type="protein sequence ID" value="SYX09018.1"/>
    <property type="molecule type" value="Genomic_DNA"/>
</dbReference>
<evidence type="ECO:0000256" key="1">
    <source>
        <dbReference type="SAM" id="MobiDB-lite"/>
    </source>
</evidence>
<accession>A0A3B0PS76</accession>
<evidence type="ECO:0000313" key="4">
    <source>
        <dbReference type="Proteomes" id="UP000258476"/>
    </source>
</evidence>
<keyword evidence="2" id="KW-1133">Transmembrane helix</keyword>
<sequence length="386" mass="42904">MANPIDNLNPNRMVLNFLDSITTKNSIYEITKYEYGPLAKLIDSQSVENLDVNNLAIINNVFTLETSPQFQREIHPAVQLGSEYSIDSSSQGSFCFDLSENSNLFLTLIHELCSVINVIYQNTIGSVIRNTINICSLVQKSFLFYRSEKRIIKFLNESNNISSFKRGGYLASAAALNHARKSALSLLAWKIFSLATAILSVLAIIAFVLGCIFAFNSGGIFSDVFFMSPAAWTLGGGGLAFLLLGMLSIPYAHCSHNRRKSAIDSIHRSLLCLHISEQIRVSAQDSNNLASIVARNCLSPHSDLLDPQVFPLFTPSEESMRGRNIEHPEHVQRTRIEEIPTSVPTSTSHRGSLMPSPPIPPPYAELPPTYEEVVKEDRIRNQSNRN</sequence>
<feature type="compositionally biased region" description="Pro residues" evidence="1">
    <location>
        <begin position="355"/>
        <end position="365"/>
    </location>
</feature>
<feature type="transmembrane region" description="Helical" evidence="2">
    <location>
        <begin position="191"/>
        <end position="215"/>
    </location>
</feature>
<evidence type="ECO:0000313" key="3">
    <source>
        <dbReference type="EMBL" id="SYX09018.1"/>
    </source>
</evidence>
<organism evidence="3 4">
    <name type="scientific">Chlamydia poikilotherma</name>
    <dbReference type="NCBI Taxonomy" id="1967783"/>
    <lineage>
        <taxon>Bacteria</taxon>
        <taxon>Pseudomonadati</taxon>
        <taxon>Chlamydiota</taxon>
        <taxon>Chlamydiia</taxon>
        <taxon>Chlamydiales</taxon>
        <taxon>Chlamydiaceae</taxon>
        <taxon>Chlamydia/Chlamydophila group</taxon>
        <taxon>Chlamydia</taxon>
    </lineage>
</organism>
<evidence type="ECO:0000256" key="2">
    <source>
        <dbReference type="SAM" id="Phobius"/>
    </source>
</evidence>
<protein>
    <submittedName>
        <fullName evidence="3">Uncharacterized protein</fullName>
    </submittedName>
</protein>
<keyword evidence="4" id="KW-1185">Reference proteome</keyword>
<dbReference type="NCBIfam" id="NF047332">
    <property type="entry name" value="Chlamy_GarD"/>
    <property type="match status" value="1"/>
</dbReference>
<feature type="region of interest" description="Disordered" evidence="1">
    <location>
        <begin position="340"/>
        <end position="386"/>
    </location>
</feature>
<feature type="transmembrane region" description="Helical" evidence="2">
    <location>
        <begin position="230"/>
        <end position="252"/>
    </location>
</feature>
<name>A0A3B0PS76_9CHLA</name>
<keyword evidence="2" id="KW-0472">Membrane</keyword>
<reference evidence="4" key="1">
    <citation type="submission" date="2017-11" db="EMBL/GenBank/DDBJ databases">
        <authorList>
            <person name="Seth-Smith MB H."/>
        </authorList>
    </citation>
    <scope>NUCLEOTIDE SEQUENCE [LARGE SCALE GENOMIC DNA]</scope>
</reference>
<dbReference type="Proteomes" id="UP000258476">
    <property type="component" value="Chromosome"/>
</dbReference>
<proteinExistence type="predicted"/>
<dbReference type="KEGG" id="chla:C834K_0564"/>
<gene>
    <name evidence="3" type="ORF">C834K_0564</name>
</gene>